<dbReference type="AlphaFoldDB" id="A0AAV9N8V5"/>
<keyword evidence="2" id="KW-1185">Reference proteome</keyword>
<evidence type="ECO:0000313" key="1">
    <source>
        <dbReference type="EMBL" id="KAK5050001.1"/>
    </source>
</evidence>
<proteinExistence type="predicted"/>
<dbReference type="SUPFAM" id="SSF55021">
    <property type="entry name" value="ACT-like"/>
    <property type="match status" value="1"/>
</dbReference>
<evidence type="ECO:0008006" key="3">
    <source>
        <dbReference type="Google" id="ProtNLM"/>
    </source>
</evidence>
<evidence type="ECO:0000313" key="2">
    <source>
        <dbReference type="Proteomes" id="UP001358417"/>
    </source>
</evidence>
<protein>
    <recommendedName>
        <fullName evidence="3">CASTOR ACT domain-containing protein</fullName>
    </recommendedName>
</protein>
<sequence length="459" mass="50218">MFQFPPFDPPNSTDWDSETHLVLVHIPIELYSFCLQPILRLLFGEDHDEDASQIPWANRHDFLNVSITPVECSVICSRYLADRFIRPVAESLNALYHNARLSNNGKTPIQISEDDYIVIQVDGQGLDAGQRVLELTSPLAMAGMLVCPEELERKQVVTKKSTYRSIFFITTYFSDYILVPSRSHRTVQTALQQRGFVFSQTVDAFISQLSPSSPTLTQSGRITSPFHEHSTPSTPPAKDIPELQIRTFTKLTRNNVKPVVDEALLLMSCAGSREYDSQKDERLKSDLLQVLLSTSSLTTTTSTKTSSINGSGLGLESLAISNGKLPDFAARFLSLTLTSSEPISVLLEHRLLSRLGGSLLGAKSEEDALIPITLDLRDLPMEATGIVCGVAGRLAQAGSEVDELDWSPQSAATNGNDGGIVDISFLSTARAGTVIVKASQLDLAVEALEYGMRKVASLT</sequence>
<dbReference type="Gene3D" id="3.30.2130.10">
    <property type="entry name" value="VC0802-like"/>
    <property type="match status" value="2"/>
</dbReference>
<accession>A0AAV9N8V5</accession>
<dbReference type="EMBL" id="JAVRRD010000018">
    <property type="protein sequence ID" value="KAK5050001.1"/>
    <property type="molecule type" value="Genomic_DNA"/>
</dbReference>
<gene>
    <name evidence="1" type="ORF">LTR84_004120</name>
</gene>
<dbReference type="GeneID" id="89972299"/>
<dbReference type="Proteomes" id="UP001358417">
    <property type="component" value="Unassembled WGS sequence"/>
</dbReference>
<dbReference type="InterPro" id="IPR045865">
    <property type="entry name" value="ACT-like_dom_sf"/>
</dbReference>
<reference evidence="1 2" key="1">
    <citation type="submission" date="2023-08" db="EMBL/GenBank/DDBJ databases">
        <title>Black Yeasts Isolated from many extreme environments.</title>
        <authorList>
            <person name="Coleine C."/>
            <person name="Stajich J.E."/>
            <person name="Selbmann L."/>
        </authorList>
    </citation>
    <scope>NUCLEOTIDE SEQUENCE [LARGE SCALE GENOMIC DNA]</scope>
    <source>
        <strain evidence="1 2">CCFEE 5792</strain>
    </source>
</reference>
<dbReference type="PANTHER" id="PTHR31131:SF6">
    <property type="entry name" value="CASTOR ACT DOMAIN-CONTAINING PROTEIN"/>
    <property type="match status" value="1"/>
</dbReference>
<dbReference type="InterPro" id="IPR051719">
    <property type="entry name" value="CASTOR_mTORC1"/>
</dbReference>
<dbReference type="GO" id="GO:0046394">
    <property type="term" value="P:carboxylic acid biosynthetic process"/>
    <property type="evidence" value="ECO:0007669"/>
    <property type="project" value="UniProtKB-ARBA"/>
</dbReference>
<organism evidence="1 2">
    <name type="scientific">Exophiala bonariae</name>
    <dbReference type="NCBI Taxonomy" id="1690606"/>
    <lineage>
        <taxon>Eukaryota</taxon>
        <taxon>Fungi</taxon>
        <taxon>Dikarya</taxon>
        <taxon>Ascomycota</taxon>
        <taxon>Pezizomycotina</taxon>
        <taxon>Eurotiomycetes</taxon>
        <taxon>Chaetothyriomycetidae</taxon>
        <taxon>Chaetothyriales</taxon>
        <taxon>Herpotrichiellaceae</taxon>
        <taxon>Exophiala</taxon>
    </lineage>
</organism>
<dbReference type="RefSeq" id="XP_064704811.1">
    <property type="nucleotide sequence ID" value="XM_064847699.1"/>
</dbReference>
<name>A0AAV9N8V5_9EURO</name>
<comment type="caution">
    <text evidence="1">The sequence shown here is derived from an EMBL/GenBank/DDBJ whole genome shotgun (WGS) entry which is preliminary data.</text>
</comment>
<dbReference type="GO" id="GO:0006520">
    <property type="term" value="P:amino acid metabolic process"/>
    <property type="evidence" value="ECO:0007669"/>
    <property type="project" value="UniProtKB-ARBA"/>
</dbReference>
<dbReference type="PANTHER" id="PTHR31131">
    <property type="entry name" value="CHROMOSOME 1, WHOLE GENOME SHOTGUN SEQUENCE"/>
    <property type="match status" value="1"/>
</dbReference>